<reference evidence="2" key="1">
    <citation type="submission" date="2016-11" db="UniProtKB">
        <authorList>
            <consortium name="WormBaseParasite"/>
        </authorList>
    </citation>
    <scope>IDENTIFICATION</scope>
</reference>
<evidence type="ECO:0000313" key="1">
    <source>
        <dbReference type="Proteomes" id="UP000095281"/>
    </source>
</evidence>
<organism evidence="1 2">
    <name type="scientific">Meloidogyne hapla</name>
    <name type="common">Root-knot nematode worm</name>
    <dbReference type="NCBI Taxonomy" id="6305"/>
    <lineage>
        <taxon>Eukaryota</taxon>
        <taxon>Metazoa</taxon>
        <taxon>Ecdysozoa</taxon>
        <taxon>Nematoda</taxon>
        <taxon>Chromadorea</taxon>
        <taxon>Rhabditida</taxon>
        <taxon>Tylenchina</taxon>
        <taxon>Tylenchomorpha</taxon>
        <taxon>Tylenchoidea</taxon>
        <taxon>Meloidogynidae</taxon>
        <taxon>Meloidogyninae</taxon>
        <taxon>Meloidogyne</taxon>
    </lineage>
</organism>
<dbReference type="AlphaFoldDB" id="A0A1I8B2R4"/>
<accession>A0A1I8B2R4</accession>
<proteinExistence type="predicted"/>
<name>A0A1I8B2R4_MELHA</name>
<protein>
    <submittedName>
        <fullName evidence="2">Membrane lipoprotein</fullName>
    </submittedName>
</protein>
<dbReference type="WBParaSite" id="MhA1_Contig130.frz3.gene62">
    <property type="protein sequence ID" value="MhA1_Contig130.frz3.gene62"/>
    <property type="gene ID" value="MhA1_Contig130.frz3.gene62"/>
</dbReference>
<dbReference type="Proteomes" id="UP000095281">
    <property type="component" value="Unplaced"/>
</dbReference>
<sequence length="167" mass="18226">MILSAIISIITITQLSTFVSSSSSLRLISHKTNPGVAAASIGSQELMDEWAPYRMAFLLILVASSVALWASYKLLCEHSDDSEEQQQRVISYQPLRQSSQLVLSLEGQEDEEIALSKKHGYKAHNLLTKNSSFSSFDDDDDDDLTCLLVGGEGTITAPSKGLSTEKL</sequence>
<keyword evidence="1" id="KW-1185">Reference proteome</keyword>
<evidence type="ECO:0000313" key="2">
    <source>
        <dbReference type="WBParaSite" id="MhA1_Contig130.frz3.gene62"/>
    </source>
</evidence>